<evidence type="ECO:0000256" key="1">
    <source>
        <dbReference type="ARBA" id="ARBA00008455"/>
    </source>
</evidence>
<comment type="similarity">
    <text evidence="1">Belongs to the peptidase C1 family.</text>
</comment>
<dbReference type="Gene3D" id="3.90.70.10">
    <property type="entry name" value="Cysteine proteinases"/>
    <property type="match status" value="2"/>
</dbReference>
<gene>
    <name evidence="3" type="ORF">BUALT_Bualt17G0046000</name>
</gene>
<organism evidence="3 4">
    <name type="scientific">Buddleja alternifolia</name>
    <dbReference type="NCBI Taxonomy" id="168488"/>
    <lineage>
        <taxon>Eukaryota</taxon>
        <taxon>Viridiplantae</taxon>
        <taxon>Streptophyta</taxon>
        <taxon>Embryophyta</taxon>
        <taxon>Tracheophyta</taxon>
        <taxon>Spermatophyta</taxon>
        <taxon>Magnoliopsida</taxon>
        <taxon>eudicotyledons</taxon>
        <taxon>Gunneridae</taxon>
        <taxon>Pentapetalae</taxon>
        <taxon>asterids</taxon>
        <taxon>lamiids</taxon>
        <taxon>Lamiales</taxon>
        <taxon>Scrophulariaceae</taxon>
        <taxon>Buddlejeae</taxon>
        <taxon>Buddleja</taxon>
    </lineage>
</organism>
<dbReference type="InterPro" id="IPR000668">
    <property type="entry name" value="Peptidase_C1A_C"/>
</dbReference>
<dbReference type="Pfam" id="PF08246">
    <property type="entry name" value="Inhibitor_I29"/>
    <property type="match status" value="1"/>
</dbReference>
<proteinExistence type="inferred from homology"/>
<protein>
    <recommendedName>
        <fullName evidence="2">Peptidase C1A papain C-terminal domain-containing protein</fullName>
    </recommendedName>
</protein>
<sequence length="174" mass="19859">MFKANAIYIHNFNKKDKSYKLKLNKFGDITSNELRTMYSRSRIKHHRMLQGGVGENGTFMYKNVHSVPSSIYWREKGAVTDVKDQGQDCGCDGGLMEPTFKYITNKGGITTEKNYPYTGVEGKCDAKMGERVEWGEKGYIRMQRRIKAKEGLCSISMEDSCPVKKSSFIPKDEL</sequence>
<comment type="caution">
    <text evidence="3">The sequence shown here is derived from an EMBL/GenBank/DDBJ whole genome shotgun (WGS) entry which is preliminary data.</text>
</comment>
<dbReference type="GO" id="GO:0006508">
    <property type="term" value="P:proteolysis"/>
    <property type="evidence" value="ECO:0007669"/>
    <property type="project" value="InterPro"/>
</dbReference>
<evidence type="ECO:0000259" key="2">
    <source>
        <dbReference type="SMART" id="SM00645"/>
    </source>
</evidence>
<dbReference type="Pfam" id="PF00112">
    <property type="entry name" value="Peptidase_C1"/>
    <property type="match status" value="1"/>
</dbReference>
<dbReference type="GO" id="GO:0008234">
    <property type="term" value="F:cysteine-type peptidase activity"/>
    <property type="evidence" value="ECO:0007669"/>
    <property type="project" value="InterPro"/>
</dbReference>
<evidence type="ECO:0000313" key="3">
    <source>
        <dbReference type="EMBL" id="KAG8366150.1"/>
    </source>
</evidence>
<dbReference type="AlphaFoldDB" id="A0AAV6WGM4"/>
<name>A0AAV6WGM4_9LAMI</name>
<dbReference type="InterPro" id="IPR038765">
    <property type="entry name" value="Papain-like_cys_pep_sf"/>
</dbReference>
<dbReference type="EMBL" id="WHWC01000017">
    <property type="protein sequence ID" value="KAG8366150.1"/>
    <property type="molecule type" value="Genomic_DNA"/>
</dbReference>
<dbReference type="InterPro" id="IPR013201">
    <property type="entry name" value="Prot_inhib_I29"/>
</dbReference>
<evidence type="ECO:0000313" key="4">
    <source>
        <dbReference type="Proteomes" id="UP000826271"/>
    </source>
</evidence>
<dbReference type="Proteomes" id="UP000826271">
    <property type="component" value="Unassembled WGS sequence"/>
</dbReference>
<dbReference type="SMART" id="SM00645">
    <property type="entry name" value="Pept_C1"/>
    <property type="match status" value="1"/>
</dbReference>
<feature type="domain" description="Peptidase C1A papain C-terminal" evidence="2">
    <location>
        <begin position="67"/>
        <end position="163"/>
    </location>
</feature>
<dbReference type="SUPFAM" id="SSF54001">
    <property type="entry name" value="Cysteine proteinases"/>
    <property type="match status" value="1"/>
</dbReference>
<accession>A0AAV6WGM4</accession>
<reference evidence="3" key="1">
    <citation type="submission" date="2019-10" db="EMBL/GenBank/DDBJ databases">
        <authorList>
            <person name="Zhang R."/>
            <person name="Pan Y."/>
            <person name="Wang J."/>
            <person name="Ma R."/>
            <person name="Yu S."/>
        </authorList>
    </citation>
    <scope>NUCLEOTIDE SEQUENCE</scope>
    <source>
        <strain evidence="3">LA-IB0</strain>
        <tissue evidence="3">Leaf</tissue>
    </source>
</reference>
<dbReference type="Gene3D" id="2.40.50.170">
    <property type="entry name" value="Cysteine proteinases. Chain C"/>
    <property type="match status" value="1"/>
</dbReference>
<keyword evidence="4" id="KW-1185">Reference proteome</keyword>
<dbReference type="PANTHER" id="PTHR12411">
    <property type="entry name" value="CYSTEINE PROTEASE FAMILY C1-RELATED"/>
    <property type="match status" value="1"/>
</dbReference>
<dbReference type="InterPro" id="IPR013128">
    <property type="entry name" value="Peptidase_C1A"/>
</dbReference>